<evidence type="ECO:0000313" key="11">
    <source>
        <dbReference type="Proteomes" id="UP000033882"/>
    </source>
</evidence>
<feature type="transmembrane region" description="Helical" evidence="8">
    <location>
        <begin position="117"/>
        <end position="139"/>
    </location>
</feature>
<feature type="domain" description="Type II secretion system protein GspF" evidence="9">
    <location>
        <begin position="221"/>
        <end position="344"/>
    </location>
</feature>
<name>A0A0G1WIX1_9BACT</name>
<evidence type="ECO:0000313" key="10">
    <source>
        <dbReference type="EMBL" id="KKU90263.1"/>
    </source>
</evidence>
<dbReference type="PANTHER" id="PTHR30012">
    <property type="entry name" value="GENERAL SECRETION PATHWAY PROTEIN"/>
    <property type="match status" value="1"/>
</dbReference>
<comment type="caution">
    <text evidence="10">The sequence shown here is derived from an EMBL/GenBank/DDBJ whole genome shotgun (WGS) entry which is preliminary data.</text>
</comment>
<dbReference type="Gene3D" id="1.20.81.30">
    <property type="entry name" value="Type II secretion system (T2SS), domain F"/>
    <property type="match status" value="2"/>
</dbReference>
<keyword evidence="3" id="KW-1003">Cell membrane</keyword>
<feature type="domain" description="Type II secretion system protein GspF" evidence="9">
    <location>
        <begin position="17"/>
        <end position="140"/>
    </location>
</feature>
<feature type="transmembrane region" description="Helical" evidence="8">
    <location>
        <begin position="325"/>
        <end position="346"/>
    </location>
</feature>
<evidence type="ECO:0000256" key="7">
    <source>
        <dbReference type="ARBA" id="ARBA00023136"/>
    </source>
</evidence>
<keyword evidence="4" id="KW-0997">Cell inner membrane</keyword>
<reference evidence="10 11" key="1">
    <citation type="journal article" date="2015" name="Nature">
        <title>rRNA introns, odd ribosomes, and small enigmatic genomes across a large radiation of phyla.</title>
        <authorList>
            <person name="Brown C.T."/>
            <person name="Hug L.A."/>
            <person name="Thomas B.C."/>
            <person name="Sharon I."/>
            <person name="Castelle C.J."/>
            <person name="Singh A."/>
            <person name="Wilkins M.J."/>
            <person name="Williams K.H."/>
            <person name="Banfield J.F."/>
        </authorList>
    </citation>
    <scope>NUCLEOTIDE SEQUENCE [LARGE SCALE GENOMIC DNA]</scope>
</reference>
<keyword evidence="6 8" id="KW-1133">Transmembrane helix</keyword>
<dbReference type="FunFam" id="1.20.81.30:FF:000001">
    <property type="entry name" value="Type II secretion system protein F"/>
    <property type="match status" value="1"/>
</dbReference>
<evidence type="ECO:0000256" key="2">
    <source>
        <dbReference type="ARBA" id="ARBA00005745"/>
    </source>
</evidence>
<keyword evidence="5 8" id="KW-0812">Transmembrane</keyword>
<evidence type="ECO:0000259" key="9">
    <source>
        <dbReference type="Pfam" id="PF00482"/>
    </source>
</evidence>
<evidence type="ECO:0000256" key="4">
    <source>
        <dbReference type="ARBA" id="ARBA00022519"/>
    </source>
</evidence>
<dbReference type="PANTHER" id="PTHR30012:SF0">
    <property type="entry name" value="TYPE II SECRETION SYSTEM PROTEIN F-RELATED"/>
    <property type="match status" value="1"/>
</dbReference>
<comment type="similarity">
    <text evidence="2">Belongs to the GSP F family.</text>
</comment>
<gene>
    <name evidence="10" type="ORF">UY19_C0005G0066</name>
</gene>
<evidence type="ECO:0000256" key="6">
    <source>
        <dbReference type="ARBA" id="ARBA00022989"/>
    </source>
</evidence>
<keyword evidence="7 8" id="KW-0472">Membrane</keyword>
<dbReference type="InterPro" id="IPR003004">
    <property type="entry name" value="GspF/PilC"/>
</dbReference>
<evidence type="ECO:0000256" key="8">
    <source>
        <dbReference type="SAM" id="Phobius"/>
    </source>
</evidence>
<accession>A0A0G1WIX1</accession>
<evidence type="ECO:0000256" key="5">
    <source>
        <dbReference type="ARBA" id="ARBA00022692"/>
    </source>
</evidence>
<dbReference type="InterPro" id="IPR042094">
    <property type="entry name" value="T2SS_GspF_sf"/>
</dbReference>
<dbReference type="EMBL" id="LCPB01000005">
    <property type="protein sequence ID" value="KKU90263.1"/>
    <property type="molecule type" value="Genomic_DNA"/>
</dbReference>
<dbReference type="PRINTS" id="PR00812">
    <property type="entry name" value="BCTERIALGSPF"/>
</dbReference>
<dbReference type="Pfam" id="PF00482">
    <property type="entry name" value="T2SSF"/>
    <property type="match status" value="2"/>
</dbReference>
<dbReference type="AlphaFoldDB" id="A0A0G1WIX1"/>
<sequence length="353" mass="38211">MSIDFFSTISELDTILFAKHLSVMSRSGISLSESVETLIAQTASPKFKKILEGILADLENGQPLSKALVRHPKFFGAFYTNLIEIGERSGNLSQNLDYLAKQLAKNHEFRTKIKGAAMYPAIVLSLAIVVGIGVSVFALPKLVDLFSGLDVVLPLNTRILIAISVAMRDYGLLIFGVLLAAIGGVRILLRLHPVRMVWHMLLLRLPIAGPIIKNTQLALMCRGLGAMIGGGIPIITALRVQRDNTSNLVYQTHLDGIINAVNGGGTLSRQFSTKEHKDIPPIVGKVLAAGEKSGTVDELLVYLGDHFEGEVDEATKLISIILEPLLLFIITTIVGFIALSIIAPIYQLTGSIQ</sequence>
<evidence type="ECO:0000256" key="1">
    <source>
        <dbReference type="ARBA" id="ARBA00004429"/>
    </source>
</evidence>
<proteinExistence type="inferred from homology"/>
<comment type="subcellular location">
    <subcellularLocation>
        <location evidence="1">Cell inner membrane</location>
        <topology evidence="1">Multi-pass membrane protein</topology>
    </subcellularLocation>
</comment>
<dbReference type="Proteomes" id="UP000033882">
    <property type="component" value="Unassembled WGS sequence"/>
</dbReference>
<feature type="transmembrane region" description="Helical" evidence="8">
    <location>
        <begin position="159"/>
        <end position="189"/>
    </location>
</feature>
<dbReference type="GO" id="GO:0005886">
    <property type="term" value="C:plasma membrane"/>
    <property type="evidence" value="ECO:0007669"/>
    <property type="project" value="UniProtKB-SubCell"/>
</dbReference>
<protein>
    <submittedName>
        <fullName evidence="10">Type II secretion system protein</fullName>
    </submittedName>
</protein>
<evidence type="ECO:0000256" key="3">
    <source>
        <dbReference type="ARBA" id="ARBA00022475"/>
    </source>
</evidence>
<organism evidence="10 11">
    <name type="scientific">Candidatus Wolfebacteria bacterium GW2011_GWA2_47_9b</name>
    <dbReference type="NCBI Taxonomy" id="1619005"/>
    <lineage>
        <taxon>Bacteria</taxon>
        <taxon>Candidatus Wolfeibacteriota</taxon>
    </lineage>
</organism>
<dbReference type="InterPro" id="IPR018076">
    <property type="entry name" value="T2SS_GspF_dom"/>
</dbReference>